<accession>G0J635</accession>
<dbReference type="AlphaFoldDB" id="G0J635"/>
<reference evidence="2" key="1">
    <citation type="submission" date="2011-07" db="EMBL/GenBank/DDBJ databases">
        <title>The complete genome of Cyclobacterium marinum DSM 745.</title>
        <authorList>
            <person name="Lucas S."/>
            <person name="Han J."/>
            <person name="Lapidus A."/>
            <person name="Bruce D."/>
            <person name="Goodwin L."/>
            <person name="Pitluck S."/>
            <person name="Peters L."/>
            <person name="Kyrpides N."/>
            <person name="Mavromatis K."/>
            <person name="Ivanova N."/>
            <person name="Ovchinnikova G."/>
            <person name="Chertkov O."/>
            <person name="Detter J.C."/>
            <person name="Tapia R."/>
            <person name="Han C."/>
            <person name="Land M."/>
            <person name="Hauser L."/>
            <person name="Markowitz V."/>
            <person name="Cheng J.-F."/>
            <person name="Hugenholtz P."/>
            <person name="Woyke T."/>
            <person name="Wu D."/>
            <person name="Tindall B."/>
            <person name="Schuetze A."/>
            <person name="Brambilla E."/>
            <person name="Klenk H.-P."/>
            <person name="Eisen J.A."/>
        </authorList>
    </citation>
    <scope>NUCLEOTIDE SEQUENCE [LARGE SCALE GENOMIC DNA]</scope>
    <source>
        <strain evidence="2">ATCC 25205 / DSM 745 / LMG 13164 / NCIMB 1802</strain>
    </source>
</reference>
<organism evidence="1 2">
    <name type="scientific">Cyclobacterium marinum (strain ATCC 25205 / DSM 745 / LMG 13164 / NCIMB 1802)</name>
    <name type="common">Flectobacillus marinus</name>
    <dbReference type="NCBI Taxonomy" id="880070"/>
    <lineage>
        <taxon>Bacteria</taxon>
        <taxon>Pseudomonadati</taxon>
        <taxon>Bacteroidota</taxon>
        <taxon>Cytophagia</taxon>
        <taxon>Cytophagales</taxon>
        <taxon>Cyclobacteriaceae</taxon>
        <taxon>Cyclobacterium</taxon>
    </lineage>
</organism>
<sequence>MENFSEYTFNDWLDNKPEPRNDLEGIIAPKELKKIFEAKEYTFETSFKLTLEYYKRDFIEDLNKCEIRDKIEIIKEVIPDAQSNFQKFKKRELIKQDYPDKFLGINGHEYNMTKRQEDGLNNGIYGTFSSKINDFHSAVIHYHLYKFYLELLEEHQSPLKIVLLTNIGHKLTLLYELGFIDLINKRFIEENSDKAMSKAKLIGSLLGCDQPNDIETVRKYLSYIENLGHSKSPLTKSSINEVKKILQDCGLTPKNI</sequence>
<evidence type="ECO:0000313" key="2">
    <source>
        <dbReference type="Proteomes" id="UP000001635"/>
    </source>
</evidence>
<proteinExistence type="predicted"/>
<keyword evidence="2" id="KW-1185">Reference proteome</keyword>
<dbReference type="EMBL" id="CP002955">
    <property type="protein sequence ID" value="AEL26098.1"/>
    <property type="molecule type" value="Genomic_DNA"/>
</dbReference>
<dbReference type="HOGENOM" id="CLU_1084703_0_0_10"/>
<dbReference type="RefSeq" id="WP_014020391.1">
    <property type="nucleotide sequence ID" value="NC_015914.1"/>
</dbReference>
<protein>
    <submittedName>
        <fullName evidence="1">Uncharacterized protein</fullName>
    </submittedName>
</protein>
<name>G0J635_CYCMS</name>
<dbReference type="STRING" id="880070.Cycma_2356"/>
<dbReference type="KEGG" id="cmr:Cycma_2356"/>
<dbReference type="Proteomes" id="UP000001635">
    <property type="component" value="Chromosome"/>
</dbReference>
<gene>
    <name evidence="1" type="ordered locus">Cycma_2356</name>
</gene>
<evidence type="ECO:0000313" key="1">
    <source>
        <dbReference type="EMBL" id="AEL26098.1"/>
    </source>
</evidence>